<evidence type="ECO:0000256" key="2">
    <source>
        <dbReference type="ARBA" id="ARBA00024341"/>
    </source>
</evidence>
<dbReference type="AlphaFoldDB" id="A0AAQ3K1E8"/>
<evidence type="ECO:0000256" key="3">
    <source>
        <dbReference type="ARBA" id="ARBA00024378"/>
    </source>
</evidence>
<evidence type="ECO:0000256" key="1">
    <source>
        <dbReference type="ARBA" id="ARBA00022860"/>
    </source>
</evidence>
<dbReference type="PANTHER" id="PTHR32295:SF11">
    <property type="entry name" value="PROTEIN IQ-DOMAIN 22"/>
    <property type="match status" value="1"/>
</dbReference>
<dbReference type="PANTHER" id="PTHR32295">
    <property type="entry name" value="IQ-DOMAIN 5-RELATED"/>
    <property type="match status" value="1"/>
</dbReference>
<feature type="compositionally biased region" description="Polar residues" evidence="4">
    <location>
        <begin position="306"/>
        <end position="341"/>
    </location>
</feature>
<dbReference type="InterPro" id="IPR000048">
    <property type="entry name" value="IQ_motif_EF-hand-BS"/>
</dbReference>
<gene>
    <name evidence="6" type="ORF">Cni_G08821</name>
</gene>
<comment type="subunit">
    <text evidence="3">Binds to multiple calmodulin (CaM) in the presence of Ca(2+) and CaM-like proteins.</text>
</comment>
<evidence type="ECO:0000256" key="4">
    <source>
        <dbReference type="SAM" id="MobiDB-lite"/>
    </source>
</evidence>
<evidence type="ECO:0000259" key="5">
    <source>
        <dbReference type="Pfam" id="PF13178"/>
    </source>
</evidence>
<name>A0AAQ3K1E8_9LILI</name>
<comment type="similarity">
    <text evidence="2">Belongs to the IQD family.</text>
</comment>
<keyword evidence="7" id="KW-1185">Reference proteome</keyword>
<dbReference type="Pfam" id="PF13178">
    <property type="entry name" value="DUF4005"/>
    <property type="match status" value="1"/>
</dbReference>
<dbReference type="InterPro" id="IPR025064">
    <property type="entry name" value="DUF4005"/>
</dbReference>
<feature type="region of interest" description="Disordered" evidence="4">
    <location>
        <begin position="373"/>
        <end position="404"/>
    </location>
</feature>
<dbReference type="GO" id="GO:0005516">
    <property type="term" value="F:calmodulin binding"/>
    <property type="evidence" value="ECO:0007669"/>
    <property type="project" value="UniProtKB-KW"/>
</dbReference>
<reference evidence="6 7" key="1">
    <citation type="submission" date="2023-10" db="EMBL/GenBank/DDBJ databases">
        <title>Chromosome-scale genome assembly provides insights into flower coloration mechanisms of Canna indica.</title>
        <authorList>
            <person name="Li C."/>
        </authorList>
    </citation>
    <scope>NUCLEOTIDE SEQUENCE [LARGE SCALE GENOMIC DNA]</scope>
    <source>
        <tissue evidence="6">Flower</tissue>
    </source>
</reference>
<feature type="region of interest" description="Disordered" evidence="4">
    <location>
        <begin position="302"/>
        <end position="349"/>
    </location>
</feature>
<evidence type="ECO:0000313" key="7">
    <source>
        <dbReference type="Proteomes" id="UP001327560"/>
    </source>
</evidence>
<dbReference type="CDD" id="cd23767">
    <property type="entry name" value="IQCD"/>
    <property type="match status" value="1"/>
</dbReference>
<accession>A0AAQ3K1E8</accession>
<dbReference type="Gene3D" id="1.20.5.190">
    <property type="match status" value="1"/>
</dbReference>
<dbReference type="EMBL" id="CP136892">
    <property type="protein sequence ID" value="WOL00108.1"/>
    <property type="molecule type" value="Genomic_DNA"/>
</dbReference>
<dbReference type="Pfam" id="PF00612">
    <property type="entry name" value="IQ"/>
    <property type="match status" value="2"/>
</dbReference>
<dbReference type="PROSITE" id="PS50096">
    <property type="entry name" value="IQ"/>
    <property type="match status" value="2"/>
</dbReference>
<proteinExistence type="inferred from homology"/>
<dbReference type="SMART" id="SM00015">
    <property type="entry name" value="IQ"/>
    <property type="match status" value="2"/>
</dbReference>
<organism evidence="6 7">
    <name type="scientific">Canna indica</name>
    <name type="common">Indian-shot</name>
    <dbReference type="NCBI Taxonomy" id="4628"/>
    <lineage>
        <taxon>Eukaryota</taxon>
        <taxon>Viridiplantae</taxon>
        <taxon>Streptophyta</taxon>
        <taxon>Embryophyta</taxon>
        <taxon>Tracheophyta</taxon>
        <taxon>Spermatophyta</taxon>
        <taxon>Magnoliopsida</taxon>
        <taxon>Liliopsida</taxon>
        <taxon>Zingiberales</taxon>
        <taxon>Cannaceae</taxon>
        <taxon>Canna</taxon>
    </lineage>
</organism>
<dbReference type="Proteomes" id="UP001327560">
    <property type="component" value="Chromosome 3"/>
</dbReference>
<keyword evidence="1" id="KW-0112">Calmodulin-binding</keyword>
<feature type="domain" description="DUF4005" evidence="5">
    <location>
        <begin position="322"/>
        <end position="402"/>
    </location>
</feature>
<protein>
    <submittedName>
        <fullName evidence="6">Protein IQ-DOMAIN 31-like</fullName>
    </submittedName>
</protein>
<evidence type="ECO:0000313" key="6">
    <source>
        <dbReference type="EMBL" id="WOL00108.1"/>
    </source>
</evidence>
<sequence length="433" mass="47306">MGRAARWLRGLLGGKKADAIDPPSELRDRRRWGFGKSFREKERQLLGLQRRGELPRLPSPVTSDEQKALYVEAATGLVADEEDRNKRAIAVAAATAAAAEAAVAAAQAAAVVVRLTSSGRTVVGFAGGKRVELAAIKIQSAFRGYLARRALKALRGLVKLQALVRGNIVRKQAAETLRCMQALLRVQARAQACRALRSGKSRSVRGVRIPADTLTPWDYEEGVRPIATISDKSFVLMRNPSKNYGTEADCNIATMAGWNWLERWMEERYWESRQAGKKSASAVMADDAKILEIDTGKPQFVHKRSNQQQYSCSTQTSDYNSQSFTTVQGDSPSKGSTTAQHSAPSPSSVDVESSLSLFSGFADYPSYMANTESSKAKLRSHSAPRQRPEYEKSSSVKRSSGALHQTSLLHGKFASRAYPGSGRLDKLGMPVKI</sequence>